<keyword evidence="2" id="KW-1185">Reference proteome</keyword>
<dbReference type="EMBL" id="BDEV01000137">
    <property type="protein sequence ID" value="GCD63964.1"/>
    <property type="molecule type" value="Genomic_DNA"/>
</dbReference>
<gene>
    <name evidence="1" type="ORF">NBRC3278_3057</name>
</gene>
<dbReference type="Proteomes" id="UP000287385">
    <property type="component" value="Unassembled WGS sequence"/>
</dbReference>
<name>A0A401X821_ACEPA</name>
<evidence type="ECO:0000313" key="2">
    <source>
        <dbReference type="Proteomes" id="UP000287385"/>
    </source>
</evidence>
<accession>A0A401X821</accession>
<organism evidence="1 2">
    <name type="scientific">Acetobacter pasteurianus NBRC 3278</name>
    <dbReference type="NCBI Taxonomy" id="1226660"/>
    <lineage>
        <taxon>Bacteria</taxon>
        <taxon>Pseudomonadati</taxon>
        <taxon>Pseudomonadota</taxon>
        <taxon>Alphaproteobacteria</taxon>
        <taxon>Acetobacterales</taxon>
        <taxon>Acetobacteraceae</taxon>
        <taxon>Acetobacter</taxon>
    </lineage>
</organism>
<dbReference type="AlphaFoldDB" id="A0A401X821"/>
<reference evidence="1 2" key="1">
    <citation type="submission" date="2016-06" db="EMBL/GenBank/DDBJ databases">
        <title>Acetobacter pasteurianus NBRC 3278 whole genome sequencing project.</title>
        <authorList>
            <person name="Matsutani M."/>
            <person name="Shiwa Y."/>
            <person name="Okamoto-Kainuma A."/>
            <person name="Ishikawa M."/>
            <person name="Koizumi Y."/>
            <person name="Yoshikawa H."/>
            <person name="Yakushi T."/>
            <person name="Matsushita K."/>
        </authorList>
    </citation>
    <scope>NUCLEOTIDE SEQUENCE [LARGE SCALE GENOMIC DNA]</scope>
    <source>
        <strain evidence="1 2">NBRC 3278</strain>
    </source>
</reference>
<comment type="caution">
    <text evidence="1">The sequence shown here is derived from an EMBL/GenBank/DDBJ whole genome shotgun (WGS) entry which is preliminary data.</text>
</comment>
<sequence length="194" mass="21968">MELDPNSVEARELCEKVILRAYAFSRMSGMSPSDVVKATIDSLAHSSDPARVSSREEQLESLSKSIRRMWKSTDTSATSLAEQHLVQAEERVIKEFSSSIRSIKSFMAALGTVPGRVATEVSELPDRNSPEENPDMLMVTSEELTSIVQRAIEKIINEADLLQKIDRDRLKGEIYQKMQGYYDPIWLEKSKRKD</sequence>
<protein>
    <submittedName>
        <fullName evidence="1">Uncharacterized protein</fullName>
    </submittedName>
</protein>
<evidence type="ECO:0000313" key="1">
    <source>
        <dbReference type="EMBL" id="GCD63964.1"/>
    </source>
</evidence>
<proteinExistence type="predicted"/>